<name>A0ABW5S4M8_9BACL</name>
<comment type="similarity">
    <text evidence="1">Belongs to the peptidase U4 family.</text>
</comment>
<keyword evidence="1" id="KW-1003">Cell membrane</keyword>
<evidence type="ECO:0000313" key="3">
    <source>
        <dbReference type="EMBL" id="MFD2694735.1"/>
    </source>
</evidence>
<keyword evidence="2" id="KW-1133">Transmembrane helix</keyword>
<accession>A0ABW5S4M8</accession>
<comment type="subcellular location">
    <subcellularLocation>
        <location evidence="1">Cell membrane</location>
    </subcellularLocation>
</comment>
<keyword evidence="1 2" id="KW-0472">Membrane</keyword>
<keyword evidence="1" id="KW-0378">Hydrolase</keyword>
<comment type="caution">
    <text evidence="3">The sequence shown here is derived from an EMBL/GenBank/DDBJ whole genome shotgun (WGS) entry which is preliminary data.</text>
</comment>
<organism evidence="3 4">
    <name type="scientific">Sporolactobacillus shoreicorticis</name>
    <dbReference type="NCBI Taxonomy" id="1923877"/>
    <lineage>
        <taxon>Bacteria</taxon>
        <taxon>Bacillati</taxon>
        <taxon>Bacillota</taxon>
        <taxon>Bacilli</taxon>
        <taxon>Bacillales</taxon>
        <taxon>Sporolactobacillaceae</taxon>
        <taxon>Sporolactobacillus</taxon>
    </lineage>
</organism>
<sequence length="307" mass="34413">MVVYLDAIWALNLFIDACLLKLTALMLKRQTSRLRLWSGAVIASAIVLMLFTPAAFIVDQPLGKLLYSALIILVAFGFHRVSIFLQNLAAFYFTAFATGGGLFAVHYFFQDASFYASNRFLNTTNYGDPISWITVCIGFPILWFFSKRRIDQTVVRKWNSTTLADVRLRFFDICIDARAMIDSGNKLTDPLTGAPVMFVEKSVCGERIPKALFQTDGRQFVSPELSSIPEEWQNRIAWIPYRAVDGSNQLSLAVRPDQVVIMFEGKKIECTKSLVAFVDHSLSPSGDFSSILHPDMLLHGKVIDTAS</sequence>
<feature type="transmembrane region" description="Helical" evidence="2">
    <location>
        <begin position="6"/>
        <end position="24"/>
    </location>
</feature>
<feature type="transmembrane region" description="Helical" evidence="2">
    <location>
        <begin position="129"/>
        <end position="146"/>
    </location>
</feature>
<keyword evidence="4" id="KW-1185">Reference proteome</keyword>
<keyword evidence="1" id="KW-0064">Aspartyl protease</keyword>
<comment type="subunit">
    <text evidence="1">Self-associates. Interacts with SigE. Interacts with SpoIIR.</text>
</comment>
<comment type="function">
    <text evidence="1">Probable aspartic protease that is responsible for the proteolytic cleavage of the RNA polymerase sigma E factor (SigE/spoIIGB) to yield the active peptide in the mother cell during sporulation. Responds to a signal from the forespore that is triggered by the extracellular signal protein SpoIIR.</text>
</comment>
<dbReference type="EC" id="3.4.23.-" evidence="1"/>
<dbReference type="NCBIfam" id="TIGR02854">
    <property type="entry name" value="spore_II_GA"/>
    <property type="match status" value="1"/>
</dbReference>
<reference evidence="4" key="1">
    <citation type="journal article" date="2019" name="Int. J. Syst. Evol. Microbiol.">
        <title>The Global Catalogue of Microorganisms (GCM) 10K type strain sequencing project: providing services to taxonomists for standard genome sequencing and annotation.</title>
        <authorList>
            <consortium name="The Broad Institute Genomics Platform"/>
            <consortium name="The Broad Institute Genome Sequencing Center for Infectious Disease"/>
            <person name="Wu L."/>
            <person name="Ma J."/>
        </authorList>
    </citation>
    <scope>NUCLEOTIDE SEQUENCE [LARGE SCALE GENOMIC DNA]</scope>
    <source>
        <strain evidence="4">TISTR 2466</strain>
    </source>
</reference>
<dbReference type="PIRSF" id="PIRSF018571">
    <property type="entry name" value="SpoIIGA"/>
    <property type="match status" value="1"/>
</dbReference>
<dbReference type="RefSeq" id="WP_253062110.1">
    <property type="nucleotide sequence ID" value="NZ_JAMXWM010000011.1"/>
</dbReference>
<evidence type="ECO:0000256" key="2">
    <source>
        <dbReference type="SAM" id="Phobius"/>
    </source>
</evidence>
<feature type="transmembrane region" description="Helical" evidence="2">
    <location>
        <begin position="88"/>
        <end position="109"/>
    </location>
</feature>
<protein>
    <recommendedName>
        <fullName evidence="1">Sporulation sigma-E factor-processing peptidase</fullName>
        <ecNumber evidence="1">3.4.23.-</ecNumber>
    </recommendedName>
    <alternativeName>
        <fullName evidence="1">Membrane-associated aspartic protease</fullName>
    </alternativeName>
    <alternativeName>
        <fullName evidence="1">Stage II sporulation protein GA</fullName>
    </alternativeName>
</protein>
<feature type="transmembrane region" description="Helical" evidence="2">
    <location>
        <begin position="36"/>
        <end position="58"/>
    </location>
</feature>
<feature type="transmembrane region" description="Helical" evidence="2">
    <location>
        <begin position="64"/>
        <end position="81"/>
    </location>
</feature>
<dbReference type="InterPro" id="IPR005081">
    <property type="entry name" value="SpoIIGA"/>
</dbReference>
<keyword evidence="1" id="KW-0645">Protease</keyword>
<gene>
    <name evidence="3" type="primary">spoIIGA</name>
    <name evidence="3" type="ORF">ACFSUE_14050</name>
</gene>
<keyword evidence="1" id="KW-0749">Sporulation</keyword>
<dbReference type="Proteomes" id="UP001597399">
    <property type="component" value="Unassembled WGS sequence"/>
</dbReference>
<dbReference type="EMBL" id="JBHUMQ010000031">
    <property type="protein sequence ID" value="MFD2694735.1"/>
    <property type="molecule type" value="Genomic_DNA"/>
</dbReference>
<keyword evidence="2" id="KW-0812">Transmembrane</keyword>
<proteinExistence type="inferred from homology"/>
<dbReference type="Pfam" id="PF03419">
    <property type="entry name" value="Peptidase_U4"/>
    <property type="match status" value="1"/>
</dbReference>
<evidence type="ECO:0000313" key="4">
    <source>
        <dbReference type="Proteomes" id="UP001597399"/>
    </source>
</evidence>
<evidence type="ECO:0000256" key="1">
    <source>
        <dbReference type="PIRNR" id="PIRNR018571"/>
    </source>
</evidence>